<evidence type="ECO:0000313" key="2">
    <source>
        <dbReference type="Araport" id="AT1G49610"/>
    </source>
</evidence>
<dbReference type="SUPFAM" id="SSF81383">
    <property type="entry name" value="F-box domain"/>
    <property type="match status" value="1"/>
</dbReference>
<reference evidence="3 4" key="1">
    <citation type="submission" date="2019-12" db="EMBL/GenBank/DDBJ databases">
        <authorList>
            <person name="Jiao W.-B."/>
            <person name="Schneeberger K."/>
        </authorList>
    </citation>
    <scope>NUCLEOTIDE SEQUENCE [LARGE SCALE GENOMIC DNA]</scope>
    <source>
        <strain evidence="4">cv. C24</strain>
    </source>
</reference>
<dbReference type="OrthoDB" id="1705403at2759"/>
<organism evidence="3 4">
    <name type="scientific">Arabidopsis thaliana</name>
    <name type="common">Mouse-ear cress</name>
    <dbReference type="NCBI Taxonomy" id="3702"/>
    <lineage>
        <taxon>Eukaryota</taxon>
        <taxon>Viridiplantae</taxon>
        <taxon>Streptophyta</taxon>
        <taxon>Embryophyta</taxon>
        <taxon>Tracheophyta</taxon>
        <taxon>Spermatophyta</taxon>
        <taxon>Magnoliopsida</taxon>
        <taxon>eudicotyledons</taxon>
        <taxon>Gunneridae</taxon>
        <taxon>Pentapetalae</taxon>
        <taxon>rosids</taxon>
        <taxon>malvids</taxon>
        <taxon>Brassicales</taxon>
        <taxon>Brassicaceae</taxon>
        <taxon>Camelineae</taxon>
        <taxon>Arabidopsis</taxon>
    </lineage>
</organism>
<dbReference type="Araport" id="AT1G49610"/>
<name>A0A5S9WQ99_ARATH</name>
<accession>A0A5S9WQ99</accession>
<feature type="domain" description="F-box" evidence="1">
    <location>
        <begin position="28"/>
        <end position="64"/>
    </location>
</feature>
<dbReference type="GeneID" id="841385"/>
<dbReference type="OMA" id="WSENHEV"/>
<dbReference type="ExpressionAtlas" id="A0A5S9WQ99">
    <property type="expression patterns" value="baseline and differential"/>
</dbReference>
<dbReference type="InterPro" id="IPR036047">
    <property type="entry name" value="F-box-like_dom_sf"/>
</dbReference>
<dbReference type="InterPro" id="IPR053781">
    <property type="entry name" value="F-box_AtFBL13-like"/>
</dbReference>
<proteinExistence type="predicted"/>
<dbReference type="Pfam" id="PF00646">
    <property type="entry name" value="F-box"/>
    <property type="match status" value="1"/>
</dbReference>
<dbReference type="PANTHER" id="PTHR31293">
    <property type="entry name" value="RNI-LIKE SUPERFAMILY PROTEIN"/>
    <property type="match status" value="1"/>
</dbReference>
<evidence type="ECO:0000259" key="1">
    <source>
        <dbReference type="Pfam" id="PF00646"/>
    </source>
</evidence>
<dbReference type="EMBL" id="CACSHJ010000087">
    <property type="protein sequence ID" value="CAA0282030.1"/>
    <property type="molecule type" value="Genomic_DNA"/>
</dbReference>
<dbReference type="InterPro" id="IPR055294">
    <property type="entry name" value="FBL60-like"/>
</dbReference>
<dbReference type="KEGG" id="ath:AT1G49610"/>
<dbReference type="PANTHER" id="PTHR31293:SF12">
    <property type="entry name" value="RNI-LIKE SUPERFAMILY PROTEIN"/>
    <property type="match status" value="1"/>
</dbReference>
<dbReference type="SUPFAM" id="SSF52058">
    <property type="entry name" value="L domain-like"/>
    <property type="match status" value="1"/>
</dbReference>
<dbReference type="CDD" id="cd22160">
    <property type="entry name" value="F-box_AtFBL13-like"/>
    <property type="match status" value="1"/>
</dbReference>
<protein>
    <recommendedName>
        <fullName evidence="1">F-box domain-containing protein</fullName>
    </recommendedName>
</protein>
<sequence length="354" mass="40527">MALDGENRDGGSASVRVLKHCLEDVDSISSLPDVILQENLSLIPTKFAIRTSVLSKRWRHVWSETPSLDFDDCYKLDVDFIDKTLALYRARKIMTFDLWITNGINLPYIDGWIKFAMSRNVENLFLSFDFRLYDVPDYLYINSSVKQLSIAKILSGCPIIESLTLHFCDQLMVLDLTKSPSLKILEIHGSIWAKVDICFCSLKEIKANFLLDTVLKCLYKLQNVDKLTFGANFLKGRGLPFPMFKAKALTLETTISKYVIPVQGEYDPTYLRCMKLDHCSIFAKISRRNVESKHVASFMELMIKTTKKLEKMVVRLESYLDGRGFEELLEMVPMLSQNNNVSIVLSSTKPRQSL</sequence>
<dbReference type="AlphaFoldDB" id="A0A5S9WQ99"/>
<dbReference type="Proteomes" id="UP000434276">
    <property type="component" value="Unassembled WGS sequence"/>
</dbReference>
<gene>
    <name evidence="2" type="ordered locus">At1g49610</name>
    <name evidence="3" type="ORF">C24_LOCUS3960</name>
</gene>
<dbReference type="InterPro" id="IPR001810">
    <property type="entry name" value="F-box_dom"/>
</dbReference>
<evidence type="ECO:0000313" key="4">
    <source>
        <dbReference type="Proteomes" id="UP000434276"/>
    </source>
</evidence>
<evidence type="ECO:0000313" key="3">
    <source>
        <dbReference type="EMBL" id="CAA0282030.1"/>
    </source>
</evidence>